<dbReference type="OrthoDB" id="9802241at2"/>
<feature type="binding site" evidence="5">
    <location>
        <position position="370"/>
    </location>
    <ligand>
        <name>pyridoxal 5'-phosphate</name>
        <dbReference type="ChEBI" id="CHEBI:597326"/>
    </ligand>
</feature>
<feature type="domain" description="Orn/DAP/Arg decarboxylase 2 C-terminal" evidence="9">
    <location>
        <begin position="27"/>
        <end position="368"/>
    </location>
</feature>
<dbReference type="EC" id="4.1.1.20" evidence="5 6"/>
<keyword evidence="4 5" id="KW-0456">Lyase</keyword>
<organism evidence="11 12">
    <name type="scientific">Brachyspira hyodysenteriae ATCC 27164</name>
    <dbReference type="NCBI Taxonomy" id="1266923"/>
    <lineage>
        <taxon>Bacteria</taxon>
        <taxon>Pseudomonadati</taxon>
        <taxon>Spirochaetota</taxon>
        <taxon>Spirochaetia</taxon>
        <taxon>Brachyspirales</taxon>
        <taxon>Brachyspiraceae</taxon>
        <taxon>Brachyspira</taxon>
    </lineage>
</organism>
<dbReference type="HAMAP" id="MF_02120">
    <property type="entry name" value="LysA"/>
    <property type="match status" value="1"/>
</dbReference>
<keyword evidence="5" id="KW-0028">Amino-acid biosynthesis</keyword>
<evidence type="ECO:0000256" key="8">
    <source>
        <dbReference type="RuleBase" id="RU003738"/>
    </source>
</evidence>
<dbReference type="Proteomes" id="UP000092328">
    <property type="component" value="Chromosome"/>
</dbReference>
<protein>
    <recommendedName>
        <fullName evidence="5 6">Diaminopimelate decarboxylase</fullName>
        <shortName evidence="5">DAP decarboxylase</shortName>
        <shortName evidence="5">DAPDC</shortName>
        <ecNumber evidence="5 6">4.1.1.20</ecNumber>
    </recommendedName>
</protein>
<accession>A0A3B6W6V8</accession>
<comment type="function">
    <text evidence="5">Specifically catalyzes the decarboxylation of meso-diaminopimelate (meso-DAP) to L-lysine.</text>
</comment>
<comment type="subunit">
    <text evidence="5">Homodimer.</text>
</comment>
<feature type="binding site" evidence="5">
    <location>
        <begin position="273"/>
        <end position="276"/>
    </location>
    <ligand>
        <name>pyridoxal 5'-phosphate</name>
        <dbReference type="ChEBI" id="CHEBI:597326"/>
    </ligand>
</feature>
<dbReference type="AlphaFoldDB" id="A0A3B6W6V8"/>
<dbReference type="RefSeq" id="WP_020063907.1">
    <property type="nucleotide sequence ID" value="NZ_CP015910.2"/>
</dbReference>
<comment type="similarity">
    <text evidence="5">Belongs to the Orn/Lys/Arg decarboxylase class-II family. LysA subfamily.</text>
</comment>
<evidence type="ECO:0000313" key="11">
    <source>
        <dbReference type="EMBL" id="ANN64436.1"/>
    </source>
</evidence>
<reference evidence="12" key="1">
    <citation type="journal article" date="2016" name="Genome Announc.">
        <title>Complete Genome Sequence of Brachyspira hyodysenteriae Type Strain B78 (ATCC 27164).</title>
        <authorList>
            <person name="Mirajkar N.S."/>
            <person name="Johnson T.J."/>
            <person name="Gebhart C.J."/>
        </authorList>
    </citation>
    <scope>NUCLEOTIDE SEQUENCE [LARGE SCALE GENOMIC DNA]</scope>
    <source>
        <strain evidence="12">B78</strain>
    </source>
</reference>
<dbReference type="InterPro" id="IPR029066">
    <property type="entry name" value="PLP-binding_barrel"/>
</dbReference>
<dbReference type="Gene3D" id="2.40.37.10">
    <property type="entry name" value="Lyase, Ornithine Decarboxylase, Chain A, domain 1"/>
    <property type="match status" value="1"/>
</dbReference>
<dbReference type="SUPFAM" id="SSF50621">
    <property type="entry name" value="Alanine racemase C-terminal domain-like"/>
    <property type="match status" value="1"/>
</dbReference>
<comment type="cofactor">
    <cofactor evidence="1 5 7 8">
        <name>pyridoxal 5'-phosphate</name>
        <dbReference type="ChEBI" id="CHEBI:597326"/>
    </cofactor>
</comment>
<evidence type="ECO:0000259" key="9">
    <source>
        <dbReference type="Pfam" id="PF00278"/>
    </source>
</evidence>
<dbReference type="PRINTS" id="PR01179">
    <property type="entry name" value="ODADCRBXLASE"/>
</dbReference>
<dbReference type="InterPro" id="IPR000183">
    <property type="entry name" value="Orn/DAP/Arg_de-COase"/>
</dbReference>
<feature type="binding site" evidence="5">
    <location>
        <position position="238"/>
    </location>
    <ligand>
        <name>pyridoxal 5'-phosphate</name>
        <dbReference type="ChEBI" id="CHEBI:597326"/>
    </ligand>
</feature>
<evidence type="ECO:0000256" key="6">
    <source>
        <dbReference type="NCBIfam" id="TIGR01048"/>
    </source>
</evidence>
<dbReference type="CDD" id="cd06828">
    <property type="entry name" value="PLPDE_III_DapDC"/>
    <property type="match status" value="1"/>
</dbReference>
<dbReference type="GO" id="GO:0030170">
    <property type="term" value="F:pyridoxal phosphate binding"/>
    <property type="evidence" value="ECO:0007669"/>
    <property type="project" value="UniProtKB-UniRule"/>
</dbReference>
<evidence type="ECO:0000256" key="3">
    <source>
        <dbReference type="ARBA" id="ARBA00022898"/>
    </source>
</evidence>
<dbReference type="GO" id="GO:0008836">
    <property type="term" value="F:diaminopimelate decarboxylase activity"/>
    <property type="evidence" value="ECO:0007669"/>
    <property type="project" value="UniProtKB-UniRule"/>
</dbReference>
<dbReference type="Gene3D" id="3.20.20.10">
    <property type="entry name" value="Alanine racemase"/>
    <property type="match status" value="1"/>
</dbReference>
<evidence type="ECO:0000256" key="4">
    <source>
        <dbReference type="ARBA" id="ARBA00023239"/>
    </source>
</evidence>
<evidence type="ECO:0000313" key="12">
    <source>
        <dbReference type="Proteomes" id="UP000092328"/>
    </source>
</evidence>
<dbReference type="PRINTS" id="PR01181">
    <property type="entry name" value="DAPDCRBXLASE"/>
</dbReference>
<dbReference type="EMBL" id="CP015910">
    <property type="protein sequence ID" value="ANN64436.1"/>
    <property type="molecule type" value="Genomic_DNA"/>
</dbReference>
<dbReference type="InterPro" id="IPR022644">
    <property type="entry name" value="De-COase2_N"/>
</dbReference>
<feature type="modified residue" description="N6-(pyridoxal phosphate)lysine" evidence="5 7">
    <location>
        <position position="59"/>
    </location>
</feature>
<dbReference type="PANTHER" id="PTHR43727">
    <property type="entry name" value="DIAMINOPIMELATE DECARBOXYLASE"/>
    <property type="match status" value="1"/>
</dbReference>
<dbReference type="SUPFAM" id="SSF51419">
    <property type="entry name" value="PLP-binding barrel"/>
    <property type="match status" value="1"/>
</dbReference>
<feature type="binding site" evidence="5">
    <location>
        <position position="312"/>
    </location>
    <ligand>
        <name>substrate</name>
    </ligand>
</feature>
<dbReference type="Pfam" id="PF00278">
    <property type="entry name" value="Orn_DAP_Arg_deC"/>
    <property type="match status" value="1"/>
</dbReference>
<feature type="domain" description="Orn/DAP/Arg decarboxylase 2 N-terminal" evidence="10">
    <location>
        <begin position="35"/>
        <end position="280"/>
    </location>
</feature>
<dbReference type="InterPro" id="IPR022643">
    <property type="entry name" value="De-COase2_C"/>
</dbReference>
<dbReference type="PANTHER" id="PTHR43727:SF2">
    <property type="entry name" value="GROUP IV DECARBOXYLASE"/>
    <property type="match status" value="1"/>
</dbReference>
<comment type="catalytic activity">
    <reaction evidence="5 8">
        <text>meso-2,6-diaminopimelate + H(+) = L-lysine + CO2</text>
        <dbReference type="Rhea" id="RHEA:15101"/>
        <dbReference type="ChEBI" id="CHEBI:15378"/>
        <dbReference type="ChEBI" id="CHEBI:16526"/>
        <dbReference type="ChEBI" id="CHEBI:32551"/>
        <dbReference type="ChEBI" id="CHEBI:57791"/>
        <dbReference type="EC" id="4.1.1.20"/>
    </reaction>
</comment>
<sequence>MIAYENNILMCENVDIREIAEIYGTPFYIYSKNDILNKIRFLKEVFSPLNDVLIVYAIKAENNLSILKMMAEEGIGADVVSIGETLKYIKAGGKAENVVFSGVAKTEEEIRKSIELNIKRFNIESIPEAIRINNIAKELKKKVKCSIRVNPNVDAHTHEKITTGVNGNKFGISIKTIRENSELLKSLSNIEIESLSMHIGSQMTDAEPFYKAILVMRDLIGEINSMGFNITDIDIGGGYGVRYNRNHSGFDFNKFKAESINLLKEMNLRVTTEPGRYFVAESGALIMRVEYIKEELGRKYVILNGGMNDYVRVAMYDAYNEIYPLVKKDNVSNYDFVGPICESSDFFAYDRESSVLEQGDYVALLDAGAYGFSMSSNYNSRLFIPQVMIDDKKHYIIRKRQTFEDMIRDEIL</sequence>
<dbReference type="InterPro" id="IPR002986">
    <property type="entry name" value="DAP_deCOOHase_LysA"/>
</dbReference>
<dbReference type="InterPro" id="IPR009006">
    <property type="entry name" value="Ala_racemase/Decarboxylase_C"/>
</dbReference>
<feature type="binding site" evidence="5">
    <location>
        <position position="316"/>
    </location>
    <ligand>
        <name>substrate</name>
    </ligand>
</feature>
<proteinExistence type="inferred from homology"/>
<dbReference type="FunFam" id="3.20.20.10:FF:000003">
    <property type="entry name" value="Diaminopimelate decarboxylase"/>
    <property type="match status" value="1"/>
</dbReference>
<evidence type="ECO:0000256" key="2">
    <source>
        <dbReference type="ARBA" id="ARBA00022793"/>
    </source>
</evidence>
<keyword evidence="5 8" id="KW-0457">Lysine biosynthesis</keyword>
<feature type="binding site" evidence="5">
    <location>
        <position position="276"/>
    </location>
    <ligand>
        <name>substrate</name>
    </ligand>
</feature>
<dbReference type="NCBIfam" id="TIGR01048">
    <property type="entry name" value="lysA"/>
    <property type="match status" value="1"/>
</dbReference>
<comment type="pathway">
    <text evidence="5 8">Amino-acid biosynthesis; L-lysine biosynthesis via DAP pathway; L-lysine from DL-2,6-diaminopimelate: step 1/1.</text>
</comment>
<keyword evidence="3 5" id="KW-0663">Pyridoxal phosphate</keyword>
<keyword evidence="2 5" id="KW-0210">Decarboxylase</keyword>
<evidence type="ECO:0000256" key="7">
    <source>
        <dbReference type="PIRSR" id="PIRSR600183-50"/>
    </source>
</evidence>
<dbReference type="UniPathway" id="UPA00034">
    <property type="reaction ID" value="UER00027"/>
</dbReference>
<dbReference type="KEGG" id="bhd:BHYOB78_11330"/>
<dbReference type="PROSITE" id="PS00879">
    <property type="entry name" value="ODR_DC_2_2"/>
    <property type="match status" value="1"/>
</dbReference>
<name>A0A3B6W6V8_BRAHO</name>
<dbReference type="GO" id="GO:0009089">
    <property type="term" value="P:lysine biosynthetic process via diaminopimelate"/>
    <property type="evidence" value="ECO:0007669"/>
    <property type="project" value="UniProtKB-UniRule"/>
</dbReference>
<evidence type="ECO:0000256" key="1">
    <source>
        <dbReference type="ARBA" id="ARBA00001933"/>
    </source>
</evidence>
<evidence type="ECO:0000256" key="5">
    <source>
        <dbReference type="HAMAP-Rule" id="MF_02120"/>
    </source>
</evidence>
<feature type="binding site" evidence="5">
    <location>
        <position position="370"/>
    </location>
    <ligand>
        <name>substrate</name>
    </ligand>
</feature>
<feature type="active site" description="Proton donor" evidence="7">
    <location>
        <position position="341"/>
    </location>
</feature>
<reference evidence="12" key="2">
    <citation type="journal article" date="2017" name="Genome Announc.">
        <title>Correction for Mirajkar et al., Complete Genome Sequence of Brachyspira hyodysenteriae Type Strain B78 (ATCC 27164).</title>
        <authorList>
            <person name="Mirajkar N.S."/>
            <person name="Johnson T.J."/>
            <person name="Gebhart C.J."/>
        </authorList>
    </citation>
    <scope>NUCLEOTIDE SEQUENCE [LARGE SCALE GENOMIC DNA]</scope>
    <source>
        <strain evidence="12">B78</strain>
    </source>
</reference>
<dbReference type="InterPro" id="IPR022657">
    <property type="entry name" value="De-COase2_CS"/>
</dbReference>
<gene>
    <name evidence="5" type="primary">lysA</name>
    <name evidence="11" type="ORF">BHYOB78_11330</name>
</gene>
<feature type="binding site" evidence="5">
    <location>
        <position position="342"/>
    </location>
    <ligand>
        <name>substrate</name>
    </ligand>
</feature>
<evidence type="ECO:0000259" key="10">
    <source>
        <dbReference type="Pfam" id="PF02784"/>
    </source>
</evidence>
<dbReference type="Pfam" id="PF02784">
    <property type="entry name" value="Orn_Arg_deC_N"/>
    <property type="match status" value="1"/>
</dbReference>
<keyword evidence="12" id="KW-1185">Reference proteome</keyword>